<accession>A0A565CQC5</accession>
<comment type="similarity">
    <text evidence="2">Belongs to the tRNA methyltransferase O family.</text>
</comment>
<evidence type="ECO:0000313" key="6">
    <source>
        <dbReference type="Proteomes" id="UP000489600"/>
    </source>
</evidence>
<feature type="transmembrane region" description="Helical" evidence="3">
    <location>
        <begin position="153"/>
        <end position="171"/>
    </location>
</feature>
<dbReference type="EMBL" id="CABITT030000008">
    <property type="protein sequence ID" value="VVB15754.1"/>
    <property type="molecule type" value="Genomic_DNA"/>
</dbReference>
<dbReference type="InterPro" id="IPR036413">
    <property type="entry name" value="YaeB-like_sf"/>
</dbReference>
<evidence type="ECO:0000313" key="5">
    <source>
        <dbReference type="EMBL" id="VVB15754.1"/>
    </source>
</evidence>
<dbReference type="InterPro" id="IPR040372">
    <property type="entry name" value="YaeB-like"/>
</dbReference>
<name>A0A565CQC5_9BRAS</name>
<evidence type="ECO:0000256" key="2">
    <source>
        <dbReference type="ARBA" id="ARBA00033753"/>
    </source>
</evidence>
<keyword evidence="3" id="KW-0812">Transmembrane</keyword>
<dbReference type="PANTHER" id="PTHR12818">
    <property type="entry name" value="TRNA (ADENINE(37)-N6)-METHYLTRANSFERASE"/>
    <property type="match status" value="1"/>
</dbReference>
<feature type="domain" description="TsaA-like" evidence="4">
    <location>
        <begin position="296"/>
        <end position="442"/>
    </location>
</feature>
<proteinExistence type="inferred from homology"/>
<dbReference type="NCBIfam" id="TIGR00104">
    <property type="entry name" value="tRNA_TsaA"/>
    <property type="match status" value="1"/>
</dbReference>
<keyword evidence="3" id="KW-1133">Transmembrane helix</keyword>
<dbReference type="Gene3D" id="2.40.30.70">
    <property type="entry name" value="YaeB-like"/>
    <property type="match status" value="1"/>
</dbReference>
<dbReference type="OrthoDB" id="4882at2759"/>
<dbReference type="PANTHER" id="PTHR12818:SF0">
    <property type="entry name" value="TRNA (ADENINE(37)-N6)-METHYLTRANSFERASE"/>
    <property type="match status" value="1"/>
</dbReference>
<organism evidence="5 6">
    <name type="scientific">Arabis nemorensis</name>
    <dbReference type="NCBI Taxonomy" id="586526"/>
    <lineage>
        <taxon>Eukaryota</taxon>
        <taxon>Viridiplantae</taxon>
        <taxon>Streptophyta</taxon>
        <taxon>Embryophyta</taxon>
        <taxon>Tracheophyta</taxon>
        <taxon>Spermatophyta</taxon>
        <taxon>Magnoliopsida</taxon>
        <taxon>eudicotyledons</taxon>
        <taxon>Gunneridae</taxon>
        <taxon>Pentapetalae</taxon>
        <taxon>rosids</taxon>
        <taxon>malvids</taxon>
        <taxon>Brassicales</taxon>
        <taxon>Brassicaceae</taxon>
        <taxon>Arabideae</taxon>
        <taxon>Arabis</taxon>
    </lineage>
</organism>
<keyword evidence="3" id="KW-0472">Membrane</keyword>
<dbReference type="CDD" id="cd09281">
    <property type="entry name" value="UPF0066"/>
    <property type="match status" value="1"/>
</dbReference>
<feature type="transmembrane region" description="Helical" evidence="3">
    <location>
        <begin position="215"/>
        <end position="236"/>
    </location>
</feature>
<dbReference type="Proteomes" id="UP000489600">
    <property type="component" value="Unassembled WGS sequence"/>
</dbReference>
<keyword evidence="1" id="KW-0949">S-adenosyl-L-methionine</keyword>
<sequence>MKGLEMVVTSVSSPPPIFFYFLGPDPQFSPSNGRIAIPSSLSSYSLVFLLPPLLNSFMTIVYLRLVRPSGTSIQACFIMRKGLRRHQDANLVGNRARGGVVRVLANPNASPPPGKVKAKKEVIMVDPLEAKRLAGKQMEEIKGREKQQRRREIEAINGAWAIIGLTIGLVIEAQTGKGILAQRLVVTDRQIPAAVAVAVAETRSSMAFAGHSNGYTTAALAFTLAVVSVSAAVSMYRWRRRGEDLKCTIKELEKSLGSTMDISASERRGRVKAQQALREALTQSESHNLHNTLYPMRPIGTIQSCFSTRNGTPRQPLLVSLARACLIFDPALVPPASLEGLDEYSHCWILYVFHLNTDIEKLWRKPSQSKLKAKVRVPRLNGERKGVFATRSPHRPCPIGLTVAKVEEIQKNKVLLSGVDLVDGTPVLDIKPYLPYSDSIQGASVPNWVQEECSLAVASVSFSDTFSSSITSCWKLIEKKSLYGSADELKSLITQVLSWDIRSMSQRNKPQDTSDAESIVYHLVLEGLDVSYMIDNETSILVQDVSLANNLEDVAGS</sequence>
<evidence type="ECO:0000256" key="1">
    <source>
        <dbReference type="ARBA" id="ARBA00022691"/>
    </source>
</evidence>
<feature type="transmembrane region" description="Helical" evidence="3">
    <location>
        <begin position="41"/>
        <end position="63"/>
    </location>
</feature>
<dbReference type="InterPro" id="IPR023370">
    <property type="entry name" value="TrmO-like_N"/>
</dbReference>
<dbReference type="Pfam" id="PF01980">
    <property type="entry name" value="TrmO_N"/>
    <property type="match status" value="1"/>
</dbReference>
<dbReference type="AlphaFoldDB" id="A0A565CQC5"/>
<evidence type="ECO:0000256" key="3">
    <source>
        <dbReference type="SAM" id="Phobius"/>
    </source>
</evidence>
<dbReference type="Gene3D" id="3.30.2310.10">
    <property type="entry name" value="YaeB-like"/>
    <property type="match status" value="1"/>
</dbReference>
<reference evidence="5" key="1">
    <citation type="submission" date="2019-07" db="EMBL/GenBank/DDBJ databases">
        <authorList>
            <person name="Dittberner H."/>
        </authorList>
    </citation>
    <scope>NUCLEOTIDE SEQUENCE [LARGE SCALE GENOMIC DNA]</scope>
</reference>
<evidence type="ECO:0000259" key="4">
    <source>
        <dbReference type="PROSITE" id="PS51668"/>
    </source>
</evidence>
<dbReference type="InterPro" id="IPR036414">
    <property type="entry name" value="YaeB_N_sf"/>
</dbReference>
<gene>
    <name evidence="5" type="ORF">ANE_LOCUS26198</name>
</gene>
<comment type="caution">
    <text evidence="5">The sequence shown here is derived from an EMBL/GenBank/DDBJ whole genome shotgun (WGS) entry which is preliminary data.</text>
</comment>
<dbReference type="FunFam" id="2.40.30.70:FF:000003">
    <property type="entry name" value="tRNA (Adenine(37)-N6)-methyltransferase isoform A"/>
    <property type="match status" value="1"/>
</dbReference>
<dbReference type="PROSITE" id="PS51668">
    <property type="entry name" value="TSAA_2"/>
    <property type="match status" value="1"/>
</dbReference>
<keyword evidence="6" id="KW-1185">Reference proteome</keyword>
<protein>
    <recommendedName>
        <fullName evidence="4">TsaA-like domain-containing protein</fullName>
    </recommendedName>
</protein>
<dbReference type="SUPFAM" id="SSF118196">
    <property type="entry name" value="YaeB-like"/>
    <property type="match status" value="1"/>
</dbReference>